<name>A0ABT9VIX8_9BACI</name>
<keyword evidence="3" id="KW-1185">Reference proteome</keyword>
<comment type="caution">
    <text evidence="2">The sequence shown here is derived from an EMBL/GenBank/DDBJ whole genome shotgun (WGS) entry which is preliminary data.</text>
</comment>
<dbReference type="Proteomes" id="UP001224359">
    <property type="component" value="Unassembled WGS sequence"/>
</dbReference>
<dbReference type="RefSeq" id="WP_306978411.1">
    <property type="nucleotide sequence ID" value="NZ_JAUSTQ010000021.1"/>
</dbReference>
<proteinExistence type="predicted"/>
<accession>A0ABT9VIX8</accession>
<evidence type="ECO:0000259" key="1">
    <source>
        <dbReference type="Pfam" id="PF18812"/>
    </source>
</evidence>
<evidence type="ECO:0000313" key="2">
    <source>
        <dbReference type="EMBL" id="MDQ0160864.1"/>
    </source>
</evidence>
<sequence length="135" mass="15600">MSDYTIDPNSKETQVVGKIPQKILDHFSINCPNREVQMYPGAIKHLIKHDHFNIFMSHHRNIPNMIRNPDYVGQNPKEPNSVELYKQLSETLLVAIKLDPSGYLYLSSLYDLHNADHKIQKCLKSGRIIPFSDIE</sequence>
<dbReference type="InterPro" id="IPR041301">
    <property type="entry name" value="PBECR3"/>
</dbReference>
<dbReference type="EMBL" id="JAUSTQ010000021">
    <property type="protein sequence ID" value="MDQ0160864.1"/>
    <property type="molecule type" value="Genomic_DNA"/>
</dbReference>
<dbReference type="Pfam" id="PF18812">
    <property type="entry name" value="PBECR3"/>
    <property type="match status" value="1"/>
</dbReference>
<gene>
    <name evidence="2" type="ORF">J2S77_002871</name>
</gene>
<evidence type="ECO:0000313" key="3">
    <source>
        <dbReference type="Proteomes" id="UP001224359"/>
    </source>
</evidence>
<organism evidence="2 3">
    <name type="scientific">Alkalibacillus salilacus</name>
    <dbReference type="NCBI Taxonomy" id="284582"/>
    <lineage>
        <taxon>Bacteria</taxon>
        <taxon>Bacillati</taxon>
        <taxon>Bacillota</taxon>
        <taxon>Bacilli</taxon>
        <taxon>Bacillales</taxon>
        <taxon>Bacillaceae</taxon>
        <taxon>Alkalibacillus</taxon>
    </lineage>
</organism>
<feature type="domain" description="Phage-Barnase-EndoU-ColicinE5/D-RelE like nuclease 3" evidence="1">
    <location>
        <begin position="15"/>
        <end position="114"/>
    </location>
</feature>
<protein>
    <recommendedName>
        <fullName evidence="1">Phage-Barnase-EndoU-ColicinE5/D-RelE like nuclease 3 domain-containing protein</fullName>
    </recommendedName>
</protein>
<reference evidence="2 3" key="1">
    <citation type="submission" date="2023-07" db="EMBL/GenBank/DDBJ databases">
        <title>Genomic Encyclopedia of Type Strains, Phase IV (KMG-IV): sequencing the most valuable type-strain genomes for metagenomic binning, comparative biology and taxonomic classification.</title>
        <authorList>
            <person name="Goeker M."/>
        </authorList>
    </citation>
    <scope>NUCLEOTIDE SEQUENCE [LARGE SCALE GENOMIC DNA]</scope>
    <source>
        <strain evidence="2 3">DSM 16460</strain>
    </source>
</reference>